<evidence type="ECO:0000313" key="3">
    <source>
        <dbReference type="Proteomes" id="UP000232323"/>
    </source>
</evidence>
<dbReference type="AlphaFoldDB" id="A0A250X507"/>
<feature type="compositionally biased region" description="Polar residues" evidence="1">
    <location>
        <begin position="130"/>
        <end position="142"/>
    </location>
</feature>
<gene>
    <name evidence="2" type="ORF">CEUSTIGMA_g5607.t1</name>
</gene>
<keyword evidence="3" id="KW-1185">Reference proteome</keyword>
<proteinExistence type="predicted"/>
<comment type="caution">
    <text evidence="2">The sequence shown here is derived from an EMBL/GenBank/DDBJ whole genome shotgun (WGS) entry which is preliminary data.</text>
</comment>
<name>A0A250X507_9CHLO</name>
<sequence>MTTEVLSIALDLIPHLDVLVVTDEHLARPEGEDKTKFCALPQKQVPLGVDRWDLPSFNTEHLLKQEGFRMVSKSCVILHIPGYSSTACTASTASTASTSSTAKDIKDSPGWIEAAGPESENRDERRGHSVHQQQGPFTSQFDLRSDVLAPPPHAPGNLPSSHAIAPSNVRPRIITLFVNGHTLPELPGVVSGHGTLHACLAESYRESDDRPGLFMTGLRCNGRQFERGGGDTQRYSHVGYYKAKTSKARANLANPNSAVYRSVQHTASAMSRLEARIAPFIAARRMAVKDLAHPGILPGISREEVPAYALGASKGFINHIHEDEMYGGLTGTITWDNSRLPQDAGYTFCIWPAQVLLDLQAHHASCVMIPGDIMHGTPGLPPRSTTQGSLHQGLGVVTITTENMSYHLTKQQMAVLHRRLTDAGPYGSVFAPFRGGDSLFMPGTTLYCKWCGSYGSPSLCTDCSFNMPWSMKRSMIRQM</sequence>
<feature type="compositionally biased region" description="Low complexity" evidence="1">
    <location>
        <begin position="92"/>
        <end position="102"/>
    </location>
</feature>
<accession>A0A250X507</accession>
<organism evidence="2 3">
    <name type="scientific">Chlamydomonas eustigma</name>
    <dbReference type="NCBI Taxonomy" id="1157962"/>
    <lineage>
        <taxon>Eukaryota</taxon>
        <taxon>Viridiplantae</taxon>
        <taxon>Chlorophyta</taxon>
        <taxon>core chlorophytes</taxon>
        <taxon>Chlorophyceae</taxon>
        <taxon>CS clade</taxon>
        <taxon>Chlamydomonadales</taxon>
        <taxon>Chlamydomonadaceae</taxon>
        <taxon>Chlamydomonas</taxon>
    </lineage>
</organism>
<evidence type="ECO:0000313" key="2">
    <source>
        <dbReference type="EMBL" id="GAX78165.1"/>
    </source>
</evidence>
<reference evidence="2 3" key="1">
    <citation type="submission" date="2017-08" db="EMBL/GenBank/DDBJ databases">
        <title>Acidophilic green algal genome provides insights into adaptation to an acidic environment.</title>
        <authorList>
            <person name="Hirooka S."/>
            <person name="Hirose Y."/>
            <person name="Kanesaki Y."/>
            <person name="Higuchi S."/>
            <person name="Fujiwara T."/>
            <person name="Onuma R."/>
            <person name="Era A."/>
            <person name="Ohbayashi R."/>
            <person name="Uzuka A."/>
            <person name="Nozaki H."/>
            <person name="Yoshikawa H."/>
            <person name="Miyagishima S.Y."/>
        </authorList>
    </citation>
    <scope>NUCLEOTIDE SEQUENCE [LARGE SCALE GENOMIC DNA]</scope>
    <source>
        <strain evidence="2 3">NIES-2499</strain>
    </source>
</reference>
<protein>
    <submittedName>
        <fullName evidence="2">Uncharacterized protein</fullName>
    </submittedName>
</protein>
<dbReference type="EMBL" id="BEGY01000030">
    <property type="protein sequence ID" value="GAX78165.1"/>
    <property type="molecule type" value="Genomic_DNA"/>
</dbReference>
<dbReference type="Proteomes" id="UP000232323">
    <property type="component" value="Unassembled WGS sequence"/>
</dbReference>
<feature type="region of interest" description="Disordered" evidence="1">
    <location>
        <begin position="92"/>
        <end position="164"/>
    </location>
</feature>
<evidence type="ECO:0000256" key="1">
    <source>
        <dbReference type="SAM" id="MobiDB-lite"/>
    </source>
</evidence>